<dbReference type="EMBL" id="PCVI01000004">
    <property type="protein sequence ID" value="PIQ70475.1"/>
    <property type="molecule type" value="Genomic_DNA"/>
</dbReference>
<dbReference type="PANTHER" id="PTHR40080">
    <property type="entry name" value="LMO1763 PROTEIN"/>
    <property type="match status" value="1"/>
</dbReference>
<gene>
    <name evidence="1" type="ORF">COV89_00185</name>
</gene>
<name>A0A2H0KGW5_9BACT</name>
<organism evidence="1 2">
    <name type="scientific">Candidatus Shapirobacteria bacterium CG11_big_fil_rev_8_21_14_0_20_40_12</name>
    <dbReference type="NCBI Taxonomy" id="1974889"/>
    <lineage>
        <taxon>Bacteria</taxon>
        <taxon>Candidatus Shapironibacteriota</taxon>
    </lineage>
</organism>
<dbReference type="Gene3D" id="1.10.1270.10">
    <property type="entry name" value="TrpR-like"/>
    <property type="match status" value="1"/>
</dbReference>
<comment type="caution">
    <text evidence="1">The sequence shown here is derived from an EMBL/GenBank/DDBJ whole genome shotgun (WGS) entry which is preliminary data.</text>
</comment>
<dbReference type="NCBIfam" id="TIGR02531">
    <property type="entry name" value="yecD_yerC"/>
    <property type="match status" value="1"/>
</dbReference>
<dbReference type="Proteomes" id="UP000231371">
    <property type="component" value="Unassembled WGS sequence"/>
</dbReference>
<dbReference type="InterPro" id="IPR000831">
    <property type="entry name" value="Trp_repress"/>
</dbReference>
<dbReference type="AlphaFoldDB" id="A0A2H0KGW5"/>
<dbReference type="SUPFAM" id="SSF48295">
    <property type="entry name" value="TrpR-like"/>
    <property type="match status" value="1"/>
</dbReference>
<sequence length="151" mass="17491">MTKLSRWPIEKEKMSLFLDDFWTAVASLKSKTEARMFFNQFLTHTERKMFAKRFQIAMMLVLGYDYKSIRNRLGVSGATIAKINNWLEENREVLVTVAKRIIRLKERKIIEMESKKISVKGRSGGVSVVEEIGGELAKSIFDKKKQNSLVK</sequence>
<dbReference type="InterPro" id="IPR013368">
    <property type="entry name" value="YecD_YerC"/>
</dbReference>
<reference evidence="1 2" key="1">
    <citation type="submission" date="2017-09" db="EMBL/GenBank/DDBJ databases">
        <title>Depth-based differentiation of microbial function through sediment-hosted aquifers and enrichment of novel symbionts in the deep terrestrial subsurface.</title>
        <authorList>
            <person name="Probst A.J."/>
            <person name="Ladd B."/>
            <person name="Jarett J.K."/>
            <person name="Geller-Mcgrath D.E."/>
            <person name="Sieber C.M."/>
            <person name="Emerson J.B."/>
            <person name="Anantharaman K."/>
            <person name="Thomas B.C."/>
            <person name="Malmstrom R."/>
            <person name="Stieglmeier M."/>
            <person name="Klingl A."/>
            <person name="Woyke T."/>
            <person name="Ryan C.M."/>
            <person name="Banfield J.F."/>
        </authorList>
    </citation>
    <scope>NUCLEOTIDE SEQUENCE [LARGE SCALE GENOMIC DNA]</scope>
    <source>
        <strain evidence="1">CG11_big_fil_rev_8_21_14_0_20_40_12</strain>
    </source>
</reference>
<dbReference type="InterPro" id="IPR010921">
    <property type="entry name" value="Trp_repressor/repl_initiator"/>
</dbReference>
<dbReference type="GO" id="GO:0003700">
    <property type="term" value="F:DNA-binding transcription factor activity"/>
    <property type="evidence" value="ECO:0007669"/>
    <property type="project" value="InterPro"/>
</dbReference>
<evidence type="ECO:0000313" key="2">
    <source>
        <dbReference type="Proteomes" id="UP000231371"/>
    </source>
</evidence>
<evidence type="ECO:0008006" key="3">
    <source>
        <dbReference type="Google" id="ProtNLM"/>
    </source>
</evidence>
<protein>
    <recommendedName>
        <fullName evidence="3">TrpR like protein, YerC/YecD</fullName>
    </recommendedName>
</protein>
<dbReference type="GO" id="GO:0043565">
    <property type="term" value="F:sequence-specific DNA binding"/>
    <property type="evidence" value="ECO:0007669"/>
    <property type="project" value="InterPro"/>
</dbReference>
<dbReference type="PANTHER" id="PTHR40080:SF1">
    <property type="entry name" value="TRPR-LIKE PROTEIN YERC_YECD"/>
    <property type="match status" value="1"/>
</dbReference>
<dbReference type="InterPro" id="IPR038116">
    <property type="entry name" value="TrpR-like_sf"/>
</dbReference>
<evidence type="ECO:0000313" key="1">
    <source>
        <dbReference type="EMBL" id="PIQ70475.1"/>
    </source>
</evidence>
<dbReference type="Pfam" id="PF01371">
    <property type="entry name" value="Trp_repressor"/>
    <property type="match status" value="1"/>
</dbReference>
<proteinExistence type="predicted"/>
<accession>A0A2H0KGW5</accession>